<dbReference type="InterPro" id="IPR050879">
    <property type="entry name" value="Acyltransferase_3"/>
</dbReference>
<name>A0A502FZN3_9SPHN</name>
<dbReference type="RefSeq" id="WP_140849904.1">
    <property type="nucleotide sequence ID" value="NZ_RCZC01000002.1"/>
</dbReference>
<dbReference type="EMBL" id="RCZC01000002">
    <property type="protein sequence ID" value="TPG54752.1"/>
    <property type="molecule type" value="Genomic_DNA"/>
</dbReference>
<feature type="transmembrane region" description="Helical" evidence="1">
    <location>
        <begin position="360"/>
        <end position="385"/>
    </location>
</feature>
<dbReference type="InterPro" id="IPR002656">
    <property type="entry name" value="Acyl_transf_3_dom"/>
</dbReference>
<keyword evidence="3" id="KW-0808">Transferase</keyword>
<reference evidence="3 4" key="1">
    <citation type="journal article" date="2019" name="Environ. Microbiol.">
        <title>Species interactions and distinct microbial communities in high Arctic permafrost affected cryosols are associated with the CH4 and CO2 gas fluxes.</title>
        <authorList>
            <person name="Altshuler I."/>
            <person name="Hamel J."/>
            <person name="Turney S."/>
            <person name="Magnuson E."/>
            <person name="Levesque R."/>
            <person name="Greer C."/>
            <person name="Whyte L.G."/>
        </authorList>
    </citation>
    <scope>NUCLEOTIDE SEQUENCE [LARGE SCALE GENOMIC DNA]</scope>
    <source>
        <strain evidence="3 4">E6.1</strain>
    </source>
</reference>
<comment type="caution">
    <text evidence="3">The sequence shown here is derived from an EMBL/GenBank/DDBJ whole genome shotgun (WGS) entry which is preliminary data.</text>
</comment>
<feature type="transmembrane region" description="Helical" evidence="1">
    <location>
        <begin position="260"/>
        <end position="279"/>
    </location>
</feature>
<feature type="domain" description="Acyltransferase 3" evidence="2">
    <location>
        <begin position="31"/>
        <end position="380"/>
    </location>
</feature>
<feature type="transmembrane region" description="Helical" evidence="1">
    <location>
        <begin position="115"/>
        <end position="136"/>
    </location>
</feature>
<feature type="transmembrane region" description="Helical" evidence="1">
    <location>
        <begin position="203"/>
        <end position="224"/>
    </location>
</feature>
<keyword evidence="1" id="KW-0472">Membrane</keyword>
<dbReference type="PANTHER" id="PTHR23028:SF53">
    <property type="entry name" value="ACYL_TRANSF_3 DOMAIN-CONTAINING PROTEIN"/>
    <property type="match status" value="1"/>
</dbReference>
<organism evidence="3 4">
    <name type="scientific">Sphingomonas glacialis</name>
    <dbReference type="NCBI Taxonomy" id="658225"/>
    <lineage>
        <taxon>Bacteria</taxon>
        <taxon>Pseudomonadati</taxon>
        <taxon>Pseudomonadota</taxon>
        <taxon>Alphaproteobacteria</taxon>
        <taxon>Sphingomonadales</taxon>
        <taxon>Sphingomonadaceae</taxon>
        <taxon>Sphingomonas</taxon>
    </lineage>
</organism>
<keyword evidence="4" id="KW-1185">Reference proteome</keyword>
<feature type="transmembrane region" description="Helical" evidence="1">
    <location>
        <begin position="73"/>
        <end position="95"/>
    </location>
</feature>
<dbReference type="Proteomes" id="UP000319931">
    <property type="component" value="Unassembled WGS sequence"/>
</dbReference>
<dbReference type="GO" id="GO:0016747">
    <property type="term" value="F:acyltransferase activity, transferring groups other than amino-acyl groups"/>
    <property type="evidence" value="ECO:0007669"/>
    <property type="project" value="InterPro"/>
</dbReference>
<dbReference type="AlphaFoldDB" id="A0A502FZN3"/>
<protein>
    <submittedName>
        <fullName evidence="3">Acyltransferase</fullName>
    </submittedName>
</protein>
<evidence type="ECO:0000313" key="3">
    <source>
        <dbReference type="EMBL" id="TPG54752.1"/>
    </source>
</evidence>
<dbReference type="Pfam" id="PF01757">
    <property type="entry name" value="Acyl_transf_3"/>
    <property type="match status" value="1"/>
</dbReference>
<keyword evidence="1" id="KW-1133">Transmembrane helix</keyword>
<evidence type="ECO:0000259" key="2">
    <source>
        <dbReference type="Pfam" id="PF01757"/>
    </source>
</evidence>
<keyword evidence="1" id="KW-0812">Transmembrane</keyword>
<sequence>MSIASTRPESKITAWFRALHRVVIHGSYRPEVDGVRFLAIAFVIVGHLMEHVVHEVGRARALTASEDLLARLLPAAQTGVLLFFAISGYILAAQFKRRWLRKERLAYGAYFHRRLVRIAPPYLVVLVLGNIAILIAPSLSKASGGDFFPHLVASVLYVHGIVFGELPRGFPPGWSLEIEVQFYLIAPFLFFSYFRFRPRGREIIAGVITTILFACWMVAGQYVFGEVGRYYFAFPKFLGFFWIGLWLADLYPDAVTDRPAAFDVIDVLGLLGLTLLGALGTLTHFISSWNVVAAVEVARMLAVLLVFFAAIRGQFFRRLFSIRPIAFLGSACYSFYLVHLQIVQIMTTVLVKVIGAHSVGGLYCLLLLLETPIIVLAGLIFYGLVERPFQLGDPLSIFRRTTPLESSR</sequence>
<evidence type="ECO:0000256" key="1">
    <source>
        <dbReference type="SAM" id="Phobius"/>
    </source>
</evidence>
<proteinExistence type="predicted"/>
<dbReference type="GO" id="GO:0009103">
    <property type="term" value="P:lipopolysaccharide biosynthetic process"/>
    <property type="evidence" value="ECO:0007669"/>
    <property type="project" value="TreeGrafter"/>
</dbReference>
<feature type="transmembrane region" description="Helical" evidence="1">
    <location>
        <begin position="332"/>
        <end position="354"/>
    </location>
</feature>
<dbReference type="GO" id="GO:0016020">
    <property type="term" value="C:membrane"/>
    <property type="evidence" value="ECO:0007669"/>
    <property type="project" value="TreeGrafter"/>
</dbReference>
<evidence type="ECO:0000313" key="4">
    <source>
        <dbReference type="Proteomes" id="UP000319931"/>
    </source>
</evidence>
<feature type="transmembrane region" description="Helical" evidence="1">
    <location>
        <begin position="180"/>
        <end position="196"/>
    </location>
</feature>
<gene>
    <name evidence="3" type="ORF">EAH76_09000</name>
</gene>
<feature type="transmembrane region" description="Helical" evidence="1">
    <location>
        <begin position="291"/>
        <end position="311"/>
    </location>
</feature>
<dbReference type="PANTHER" id="PTHR23028">
    <property type="entry name" value="ACETYLTRANSFERASE"/>
    <property type="match status" value="1"/>
</dbReference>
<keyword evidence="3" id="KW-0012">Acyltransferase</keyword>
<dbReference type="OrthoDB" id="9767863at2"/>
<feature type="transmembrane region" description="Helical" evidence="1">
    <location>
        <begin position="230"/>
        <end position="248"/>
    </location>
</feature>
<feature type="transmembrane region" description="Helical" evidence="1">
    <location>
        <begin position="35"/>
        <end position="53"/>
    </location>
</feature>
<accession>A0A502FZN3</accession>